<evidence type="ECO:0000313" key="3">
    <source>
        <dbReference type="Proteomes" id="UP000831684"/>
    </source>
</evidence>
<dbReference type="EMBL" id="CP083240">
    <property type="protein sequence ID" value="UOK73504.1"/>
    <property type="molecule type" value="Genomic_DNA"/>
</dbReference>
<reference evidence="2" key="1">
    <citation type="submission" date="2021-09" db="EMBL/GenBank/DDBJ databases">
        <title>Network and meta-omics reveal the key degrader and cooperation patterns in an efficient 1,4-dioxane-degrading microbial community.</title>
        <authorList>
            <person name="Dai C."/>
        </authorList>
    </citation>
    <scope>NUCLEOTIDE SEQUENCE</scope>
    <source>
        <strain evidence="2">ZM13</strain>
        <plasmid evidence="2">pA</plasmid>
    </source>
</reference>
<keyword evidence="2" id="KW-0614">Plasmid</keyword>
<gene>
    <name evidence="2" type="ORF">K9D25_21135</name>
</gene>
<dbReference type="SUPFAM" id="SSF90257">
    <property type="entry name" value="Myosin rod fragments"/>
    <property type="match status" value="1"/>
</dbReference>
<feature type="region of interest" description="Disordered" evidence="1">
    <location>
        <begin position="122"/>
        <end position="158"/>
    </location>
</feature>
<proteinExistence type="predicted"/>
<dbReference type="RefSeq" id="WP_244451123.1">
    <property type="nucleotide sequence ID" value="NZ_CP083240.1"/>
</dbReference>
<dbReference type="AlphaFoldDB" id="A0A9E7AA10"/>
<accession>A0A9E7AA10</accession>
<evidence type="ECO:0000313" key="2">
    <source>
        <dbReference type="EMBL" id="UOK73504.1"/>
    </source>
</evidence>
<organism evidence="2 3">
    <name type="scientific">Ancylobacter polymorphus</name>
    <dbReference type="NCBI Taxonomy" id="223390"/>
    <lineage>
        <taxon>Bacteria</taxon>
        <taxon>Pseudomonadati</taxon>
        <taxon>Pseudomonadota</taxon>
        <taxon>Alphaproteobacteria</taxon>
        <taxon>Hyphomicrobiales</taxon>
        <taxon>Xanthobacteraceae</taxon>
        <taxon>Ancylobacter</taxon>
    </lineage>
</organism>
<geneLocation type="plasmid" evidence="2 3">
    <name>pA</name>
</geneLocation>
<name>A0A9E7AA10_9HYPH</name>
<feature type="compositionally biased region" description="Basic and acidic residues" evidence="1">
    <location>
        <begin position="122"/>
        <end position="143"/>
    </location>
</feature>
<sequence length="158" mass="17731">MAKPPAANPHDRRMEATAEKLRLALERLVGGAGQRSSASIARLTVAALAREAGLSRNAIYANHRDILDDLTRARQRQRVPDRIATMEDKITEQRGAIDDMQQRIRQLATENAGLMRRAIEAERRADRAERRSAQLTKEVDAVRRPTVLRSSDGDTARR</sequence>
<dbReference type="Gene3D" id="1.10.357.10">
    <property type="entry name" value="Tetracycline Repressor, domain 2"/>
    <property type="match status" value="1"/>
</dbReference>
<evidence type="ECO:0000256" key="1">
    <source>
        <dbReference type="SAM" id="MobiDB-lite"/>
    </source>
</evidence>
<dbReference type="KEGG" id="apol:K9D25_21135"/>
<protein>
    <submittedName>
        <fullName evidence="2">Uncharacterized protein</fullName>
    </submittedName>
</protein>
<dbReference type="Proteomes" id="UP000831684">
    <property type="component" value="Plasmid pA"/>
</dbReference>